<accession>A0ABV5BD83</accession>
<evidence type="ECO:0000313" key="1">
    <source>
        <dbReference type="EMBL" id="MFB5683672.1"/>
    </source>
</evidence>
<organism evidence="1 2">
    <name type="scientific">Paenibacillus terreus</name>
    <dbReference type="NCBI Taxonomy" id="1387834"/>
    <lineage>
        <taxon>Bacteria</taxon>
        <taxon>Bacillati</taxon>
        <taxon>Bacillota</taxon>
        <taxon>Bacilli</taxon>
        <taxon>Bacillales</taxon>
        <taxon>Paenibacillaceae</taxon>
        <taxon>Paenibacillus</taxon>
    </lineage>
</organism>
<gene>
    <name evidence="1" type="ORF">ACE3NQ_22430</name>
</gene>
<dbReference type="RefSeq" id="WP_375527400.1">
    <property type="nucleotide sequence ID" value="NZ_JBHILM010000029.1"/>
</dbReference>
<dbReference type="EMBL" id="JBHILM010000029">
    <property type="protein sequence ID" value="MFB5683672.1"/>
    <property type="molecule type" value="Genomic_DNA"/>
</dbReference>
<evidence type="ECO:0000313" key="2">
    <source>
        <dbReference type="Proteomes" id="UP001580407"/>
    </source>
</evidence>
<name>A0ABV5BD83_9BACL</name>
<sequence>MRLIEISDRHIKDVTMFLIQNKLIFHPKISPEGTPDFTNYYGRDYILILDRNILTKLIELCIQGTLNDNYLLKVVGSIMFWAEFNGVRITAGIALNEYAYNLKDNLKASKENNIFLEIFDFYSPLQWLDLALGVKNTIPPITLSKDLNSYTFNVENDHYKMHYAEMLHITLLLADQQLNNTEKMIEFIKWNNDNLLFCQYTLIYACLLFSRKIKQINTKQTDEIFKKCRNQAWDLTYLSFWSTLYWEDSGSNEVFLFGTMDKDLKRIFITTHEVNKNPFVECFGEDKGIKIHKEFQKIISNRVKPHISEDYLNRLIESEEKNL</sequence>
<keyword evidence="2" id="KW-1185">Reference proteome</keyword>
<dbReference type="Proteomes" id="UP001580407">
    <property type="component" value="Unassembled WGS sequence"/>
</dbReference>
<reference evidence="1 2" key="1">
    <citation type="submission" date="2024-09" db="EMBL/GenBank/DDBJ databases">
        <authorList>
            <person name="Ruan L."/>
        </authorList>
    </citation>
    <scope>NUCLEOTIDE SEQUENCE [LARGE SCALE GENOMIC DNA]</scope>
    <source>
        <strain evidence="1 2">D33</strain>
    </source>
</reference>
<protein>
    <submittedName>
        <fullName evidence="1">Uncharacterized protein</fullName>
    </submittedName>
</protein>
<comment type="caution">
    <text evidence="1">The sequence shown here is derived from an EMBL/GenBank/DDBJ whole genome shotgun (WGS) entry which is preliminary data.</text>
</comment>
<proteinExistence type="predicted"/>